<dbReference type="OrthoDB" id="76259at2759"/>
<dbReference type="eggNOG" id="ENOG502QQ3I">
    <property type="taxonomic scope" value="Eukaryota"/>
</dbReference>
<dbReference type="PANTHER" id="PTHR10010:SF46">
    <property type="entry name" value="SODIUM-DEPENDENT PHOSPHATE TRANSPORT PROTEIN 2B"/>
    <property type="match status" value="1"/>
</dbReference>
<feature type="transmembrane region" description="Helical" evidence="8">
    <location>
        <begin position="112"/>
        <end position="130"/>
    </location>
</feature>
<dbReference type="Pfam" id="PF02690">
    <property type="entry name" value="Na_Pi_cotrans"/>
    <property type="match status" value="2"/>
</dbReference>
<keyword evidence="4 8" id="KW-0812">Transmembrane</keyword>
<feature type="transmembrane region" description="Helical" evidence="8">
    <location>
        <begin position="68"/>
        <end position="92"/>
    </location>
</feature>
<dbReference type="NCBIfam" id="TIGR01013">
    <property type="entry name" value="2a58"/>
    <property type="match status" value="1"/>
</dbReference>
<feature type="transmembrane region" description="Helical" evidence="8">
    <location>
        <begin position="419"/>
        <end position="442"/>
    </location>
</feature>
<evidence type="ECO:0000256" key="8">
    <source>
        <dbReference type="SAM" id="Phobius"/>
    </source>
</evidence>
<dbReference type="GO" id="GO:0005886">
    <property type="term" value="C:plasma membrane"/>
    <property type="evidence" value="ECO:0007669"/>
    <property type="project" value="UniProtKB-SubCell"/>
</dbReference>
<protein>
    <recommendedName>
        <fullName evidence="11">Sodium-dependent phosphate transport protein 2B</fullName>
    </recommendedName>
</protein>
<dbReference type="AlphaFoldDB" id="A0A0L0G552"/>
<feature type="transmembrane region" description="Helical" evidence="8">
    <location>
        <begin position="393"/>
        <end position="413"/>
    </location>
</feature>
<organism evidence="9 10">
    <name type="scientific">Sphaeroforma arctica JP610</name>
    <dbReference type="NCBI Taxonomy" id="667725"/>
    <lineage>
        <taxon>Eukaryota</taxon>
        <taxon>Ichthyosporea</taxon>
        <taxon>Ichthyophonida</taxon>
        <taxon>Sphaeroforma</taxon>
    </lineage>
</organism>
<dbReference type="NCBIfam" id="NF037997">
    <property type="entry name" value="Na_Pi_symport"/>
    <property type="match status" value="1"/>
</dbReference>
<keyword evidence="3" id="KW-1003">Cell membrane</keyword>
<dbReference type="GO" id="GO:0044341">
    <property type="term" value="P:sodium-dependent phosphate transport"/>
    <property type="evidence" value="ECO:0007669"/>
    <property type="project" value="InterPro"/>
</dbReference>
<evidence type="ECO:0008006" key="11">
    <source>
        <dbReference type="Google" id="ProtNLM"/>
    </source>
</evidence>
<dbReference type="GeneID" id="25904122"/>
<accession>A0A0L0G552</accession>
<evidence type="ECO:0000256" key="2">
    <source>
        <dbReference type="ARBA" id="ARBA00005808"/>
    </source>
</evidence>
<gene>
    <name evidence="9" type="ORF">SARC_03618</name>
</gene>
<evidence type="ECO:0000256" key="1">
    <source>
        <dbReference type="ARBA" id="ARBA00004651"/>
    </source>
</evidence>
<dbReference type="EMBL" id="KQ241783">
    <property type="protein sequence ID" value="KNC84162.1"/>
    <property type="molecule type" value="Genomic_DNA"/>
</dbReference>
<sequence>MNEYQNEKKDGEVSIGIASGDSVHVGQEDSDSSKGNVVVSEDVWNHVFVDSGMKLGDMNGKQKLWTSIYMFLKLVVVLTALYVFIISLDLLGSAFQVLGGTQAGMVFRQSDVFNNPIAGLVVGILTTVLVQSSSTSTSIIISMTASGLLQVDQAVYMIMGCNIGTSVTNTIVSMGQIGEVNQFRRAFAGATVHDMFNFLSVLIMLPLEAATQVLEKISVSTVESMGTIEGADDLNFLKTITKPVTNRIIRVNKNLIESIAAAPTEEEVDALSGQSMVSWKYCPDDSTWFVYCPQENSWSDVAVGATLLFWALIQMMVCLYVLVKVLQSIFNGPLSKVLFKAINLSFPGRWDVLSGYVLILVGAVLTVLVQSSSITTSTLTPLVGLGALKLEKMFPVTLGANIGTTITGMLSALSSPDVSAGLVLAFTHVYFNLFGIAIWYPIPFMRSIPLAMARGMGNITAHHRWFAVFYIIVAFFLIPLGLLGLSLAGWQVMVGVLVPICLIIVFFVFVFQLRKHKPEWLPSWLLSFDWMPEWMHTEPAWLQRYHSKMEARTAAKDARRAVKEATEAPKKTLNEKMLDRLGNGKHDQLEIESDDEEVDNRTDMKPTEKIGHANASKEDLLSVV</sequence>
<keyword evidence="5 8" id="KW-1133">Transmembrane helix</keyword>
<feature type="compositionally biased region" description="Basic and acidic residues" evidence="7">
    <location>
        <begin position="599"/>
        <end position="624"/>
    </location>
</feature>
<reference evidence="9 10" key="1">
    <citation type="submission" date="2011-02" db="EMBL/GenBank/DDBJ databases">
        <title>The Genome Sequence of Sphaeroforma arctica JP610.</title>
        <authorList>
            <consortium name="The Broad Institute Genome Sequencing Platform"/>
            <person name="Russ C."/>
            <person name="Cuomo C."/>
            <person name="Young S.K."/>
            <person name="Zeng Q."/>
            <person name="Gargeya S."/>
            <person name="Alvarado L."/>
            <person name="Berlin A."/>
            <person name="Chapman S.B."/>
            <person name="Chen Z."/>
            <person name="Freedman E."/>
            <person name="Gellesch M."/>
            <person name="Goldberg J."/>
            <person name="Griggs A."/>
            <person name="Gujja S."/>
            <person name="Heilman E."/>
            <person name="Heiman D."/>
            <person name="Howarth C."/>
            <person name="Mehta T."/>
            <person name="Neiman D."/>
            <person name="Pearson M."/>
            <person name="Roberts A."/>
            <person name="Saif S."/>
            <person name="Shea T."/>
            <person name="Shenoy N."/>
            <person name="Sisk P."/>
            <person name="Stolte C."/>
            <person name="Sykes S."/>
            <person name="White J."/>
            <person name="Yandava C."/>
            <person name="Burger G."/>
            <person name="Gray M.W."/>
            <person name="Holland P.W.H."/>
            <person name="King N."/>
            <person name="Lang F.B.F."/>
            <person name="Roger A.J."/>
            <person name="Ruiz-Trillo I."/>
            <person name="Haas B."/>
            <person name="Nusbaum C."/>
            <person name="Birren B."/>
        </authorList>
    </citation>
    <scope>NUCLEOTIDE SEQUENCE [LARGE SCALE GENOMIC DNA]</scope>
    <source>
        <strain evidence="9 10">JP610</strain>
    </source>
</reference>
<feature type="region of interest" description="Disordered" evidence="7">
    <location>
        <begin position="583"/>
        <end position="624"/>
    </location>
</feature>
<evidence type="ECO:0000256" key="4">
    <source>
        <dbReference type="ARBA" id="ARBA00022692"/>
    </source>
</evidence>
<dbReference type="InterPro" id="IPR003841">
    <property type="entry name" value="Na/Pi_transpt"/>
</dbReference>
<evidence type="ECO:0000256" key="7">
    <source>
        <dbReference type="SAM" id="MobiDB-lite"/>
    </source>
</evidence>
<name>A0A0L0G552_9EUKA</name>
<comment type="similarity">
    <text evidence="2">Belongs to the SLC34A transporter family.</text>
</comment>
<dbReference type="RefSeq" id="XP_014158064.1">
    <property type="nucleotide sequence ID" value="XM_014302589.1"/>
</dbReference>
<evidence type="ECO:0000256" key="3">
    <source>
        <dbReference type="ARBA" id="ARBA00022475"/>
    </source>
</evidence>
<keyword evidence="10" id="KW-1185">Reference proteome</keyword>
<dbReference type="STRING" id="667725.A0A0L0G552"/>
<evidence type="ECO:0000313" key="10">
    <source>
        <dbReference type="Proteomes" id="UP000054560"/>
    </source>
</evidence>
<evidence type="ECO:0000256" key="6">
    <source>
        <dbReference type="ARBA" id="ARBA00023136"/>
    </source>
</evidence>
<feature type="transmembrane region" description="Helical" evidence="8">
    <location>
        <begin position="301"/>
        <end position="323"/>
    </location>
</feature>
<evidence type="ECO:0000256" key="5">
    <source>
        <dbReference type="ARBA" id="ARBA00022989"/>
    </source>
</evidence>
<comment type="subcellular location">
    <subcellularLocation>
        <location evidence="1">Cell membrane</location>
        <topology evidence="1">Multi-pass membrane protein</topology>
    </subcellularLocation>
</comment>
<evidence type="ECO:0000313" key="9">
    <source>
        <dbReference type="EMBL" id="KNC84162.1"/>
    </source>
</evidence>
<feature type="transmembrane region" description="Helical" evidence="8">
    <location>
        <begin position="463"/>
        <end position="482"/>
    </location>
</feature>
<feature type="transmembrane region" description="Helical" evidence="8">
    <location>
        <begin position="488"/>
        <end position="511"/>
    </location>
</feature>
<dbReference type="GO" id="GO:0005436">
    <property type="term" value="F:sodium:phosphate symporter activity"/>
    <property type="evidence" value="ECO:0007669"/>
    <property type="project" value="InterPro"/>
</dbReference>
<dbReference type="PANTHER" id="PTHR10010">
    <property type="entry name" value="SOLUTE CARRIER FAMILY 34 SODIUM PHOSPHATE , MEMBER 2-RELATED"/>
    <property type="match status" value="1"/>
</dbReference>
<keyword evidence="6 8" id="KW-0472">Membrane</keyword>
<proteinExistence type="inferred from homology"/>
<feature type="transmembrane region" description="Helical" evidence="8">
    <location>
        <begin position="353"/>
        <end position="372"/>
    </location>
</feature>
<dbReference type="Proteomes" id="UP000054560">
    <property type="component" value="Unassembled WGS sequence"/>
</dbReference>